<comment type="caution">
    <text evidence="1">The sequence shown here is derived from an EMBL/GenBank/DDBJ whole genome shotgun (WGS) entry which is preliminary data.</text>
</comment>
<protein>
    <submittedName>
        <fullName evidence="1">Uncharacterized protein</fullName>
    </submittedName>
</protein>
<dbReference type="AlphaFoldDB" id="A0A934JY80"/>
<dbReference type="RefSeq" id="WP_337312027.1">
    <property type="nucleotide sequence ID" value="NZ_JAEKNS010000103.1"/>
</dbReference>
<accession>A0A934JY80</accession>
<sequence length="51" mass="5654">MDERRLTSIAAELGLSPDELRELRPQLTPGVDEAVVGGLIRFEDALFELSQ</sequence>
<reference evidence="1 2" key="1">
    <citation type="submission" date="2020-10" db="EMBL/GenBank/DDBJ databases">
        <title>Ca. Dormibacterota MAGs.</title>
        <authorList>
            <person name="Montgomery K."/>
        </authorList>
    </citation>
    <scope>NUCLEOTIDE SEQUENCE [LARGE SCALE GENOMIC DNA]</scope>
    <source>
        <strain evidence="1">SC8812_S17_18</strain>
    </source>
</reference>
<name>A0A934JY80_9BACT</name>
<gene>
    <name evidence="1" type="ORF">JF886_09945</name>
</gene>
<organism evidence="1 2">
    <name type="scientific">Candidatus Aeolococcus gillhamiae</name>
    <dbReference type="NCBI Taxonomy" id="3127015"/>
    <lineage>
        <taxon>Bacteria</taxon>
        <taxon>Bacillati</taxon>
        <taxon>Candidatus Dormiibacterota</taxon>
        <taxon>Candidatus Dormibacteria</taxon>
        <taxon>Candidatus Aeolococcales</taxon>
        <taxon>Candidatus Aeolococcaceae</taxon>
        <taxon>Candidatus Aeolococcus</taxon>
    </lineage>
</organism>
<dbReference type="EMBL" id="JAEKNS010000103">
    <property type="protein sequence ID" value="MBJ7595165.1"/>
    <property type="molecule type" value="Genomic_DNA"/>
</dbReference>
<evidence type="ECO:0000313" key="1">
    <source>
        <dbReference type="EMBL" id="MBJ7595165.1"/>
    </source>
</evidence>
<proteinExistence type="predicted"/>
<evidence type="ECO:0000313" key="2">
    <source>
        <dbReference type="Proteomes" id="UP000606991"/>
    </source>
</evidence>
<dbReference type="Proteomes" id="UP000606991">
    <property type="component" value="Unassembled WGS sequence"/>
</dbReference>